<comment type="caution">
    <text evidence="2">The sequence shown here is derived from an EMBL/GenBank/DDBJ whole genome shotgun (WGS) entry which is preliminary data.</text>
</comment>
<protein>
    <submittedName>
        <fullName evidence="2">Uncharacterized protein</fullName>
    </submittedName>
</protein>
<feature type="compositionally biased region" description="Basic and acidic residues" evidence="1">
    <location>
        <begin position="181"/>
        <end position="200"/>
    </location>
</feature>
<evidence type="ECO:0000256" key="1">
    <source>
        <dbReference type="SAM" id="MobiDB-lite"/>
    </source>
</evidence>
<reference evidence="2" key="1">
    <citation type="submission" date="2019-12" db="EMBL/GenBank/DDBJ databases">
        <title>Genome sequencing and annotation of Brassica cretica.</title>
        <authorList>
            <person name="Studholme D.J."/>
            <person name="Sarris P."/>
        </authorList>
    </citation>
    <scope>NUCLEOTIDE SEQUENCE</scope>
    <source>
        <strain evidence="2">PFS-109/04</strain>
        <tissue evidence="2">Leaf</tissue>
    </source>
</reference>
<accession>A0A8S9SEP7</accession>
<gene>
    <name evidence="2" type="ORF">F2Q69_00036027</name>
</gene>
<proteinExistence type="predicted"/>
<evidence type="ECO:0000313" key="3">
    <source>
        <dbReference type="Proteomes" id="UP000712600"/>
    </source>
</evidence>
<organism evidence="2 3">
    <name type="scientific">Brassica cretica</name>
    <name type="common">Mustard</name>
    <dbReference type="NCBI Taxonomy" id="69181"/>
    <lineage>
        <taxon>Eukaryota</taxon>
        <taxon>Viridiplantae</taxon>
        <taxon>Streptophyta</taxon>
        <taxon>Embryophyta</taxon>
        <taxon>Tracheophyta</taxon>
        <taxon>Spermatophyta</taxon>
        <taxon>Magnoliopsida</taxon>
        <taxon>eudicotyledons</taxon>
        <taxon>Gunneridae</taxon>
        <taxon>Pentapetalae</taxon>
        <taxon>rosids</taxon>
        <taxon>malvids</taxon>
        <taxon>Brassicales</taxon>
        <taxon>Brassicaceae</taxon>
        <taxon>Brassiceae</taxon>
        <taxon>Brassica</taxon>
    </lineage>
</organism>
<feature type="compositionally biased region" description="Basic and acidic residues" evidence="1">
    <location>
        <begin position="154"/>
        <end position="163"/>
    </location>
</feature>
<feature type="region of interest" description="Disordered" evidence="1">
    <location>
        <begin position="141"/>
        <end position="210"/>
    </location>
</feature>
<dbReference type="AlphaFoldDB" id="A0A8S9SEP7"/>
<feature type="region of interest" description="Disordered" evidence="1">
    <location>
        <begin position="86"/>
        <end position="106"/>
    </location>
</feature>
<evidence type="ECO:0000313" key="2">
    <source>
        <dbReference type="EMBL" id="KAF3600292.1"/>
    </source>
</evidence>
<feature type="compositionally biased region" description="Acidic residues" evidence="1">
    <location>
        <begin position="88"/>
        <end position="106"/>
    </location>
</feature>
<name>A0A8S9SEP7_BRACR</name>
<dbReference type="Proteomes" id="UP000712600">
    <property type="component" value="Unassembled WGS sequence"/>
</dbReference>
<sequence length="210" mass="23703">MFKIALCVTRALDLGLAPNRIIKDYTGIIYTKNALKGDKKDETETISTTLLTISTIVDRDEVIVPNQGVAIEEINEEVNEGAVADGNEAAEENVEPLVEEEDPEQEEYERNIKIMEEEADDEQLWSGNGMQTMFTSDVDRDEMYNPLYPNGQRFPKDVEEESGHKRKSWLSGANENTLKFSKGERGESSDSSKSKQDGKGYGKLNFYKYL</sequence>
<dbReference type="EMBL" id="QGKX02000004">
    <property type="protein sequence ID" value="KAF3600292.1"/>
    <property type="molecule type" value="Genomic_DNA"/>
</dbReference>